<feature type="compositionally biased region" description="Basic and acidic residues" evidence="1">
    <location>
        <begin position="8"/>
        <end position="21"/>
    </location>
</feature>
<dbReference type="Proteomes" id="UP001501231">
    <property type="component" value="Unassembled WGS sequence"/>
</dbReference>
<sequence>MADFSSGELDRMLSEARKALESMRQGDTAGPPPEPVEAVGESADGRVTVTATTGGRITGVEINPRAMRLSSQELGEQMVIAINAALDELRAKAPTAESEPAVDPAALQTQLEELQNQGVRQMEMIRHAIGDTLARLEGGR</sequence>
<dbReference type="EMBL" id="BAAARW010000026">
    <property type="protein sequence ID" value="GAA2441738.1"/>
    <property type="molecule type" value="Genomic_DNA"/>
</dbReference>
<evidence type="ECO:0008006" key="4">
    <source>
        <dbReference type="Google" id="ProtNLM"/>
    </source>
</evidence>
<dbReference type="Gene3D" id="3.30.1310.10">
    <property type="entry name" value="Nucleoid-associated protein YbaB-like domain"/>
    <property type="match status" value="1"/>
</dbReference>
<comment type="caution">
    <text evidence="2">The sequence shown here is derived from an EMBL/GenBank/DDBJ whole genome shotgun (WGS) entry which is preliminary data.</text>
</comment>
<accession>A0ABP5X0K3</accession>
<dbReference type="Pfam" id="PF02575">
    <property type="entry name" value="YbaB_DNA_bd"/>
    <property type="match status" value="1"/>
</dbReference>
<evidence type="ECO:0000256" key="1">
    <source>
        <dbReference type="SAM" id="MobiDB-lite"/>
    </source>
</evidence>
<keyword evidence="3" id="KW-1185">Reference proteome</keyword>
<evidence type="ECO:0000313" key="3">
    <source>
        <dbReference type="Proteomes" id="UP001501231"/>
    </source>
</evidence>
<dbReference type="SUPFAM" id="SSF82607">
    <property type="entry name" value="YbaB-like"/>
    <property type="match status" value="1"/>
</dbReference>
<proteinExistence type="predicted"/>
<organism evidence="2 3">
    <name type="scientific">Actinomadura vinacea</name>
    <dbReference type="NCBI Taxonomy" id="115336"/>
    <lineage>
        <taxon>Bacteria</taxon>
        <taxon>Bacillati</taxon>
        <taxon>Actinomycetota</taxon>
        <taxon>Actinomycetes</taxon>
        <taxon>Streptosporangiales</taxon>
        <taxon>Thermomonosporaceae</taxon>
        <taxon>Actinomadura</taxon>
    </lineage>
</organism>
<evidence type="ECO:0000313" key="2">
    <source>
        <dbReference type="EMBL" id="GAA2441738.1"/>
    </source>
</evidence>
<dbReference type="InterPro" id="IPR004401">
    <property type="entry name" value="YbaB/EbfC"/>
</dbReference>
<feature type="region of interest" description="Disordered" evidence="1">
    <location>
        <begin position="1"/>
        <end position="43"/>
    </location>
</feature>
<dbReference type="RefSeq" id="WP_344594496.1">
    <property type="nucleotide sequence ID" value="NZ_BAAARW010000026.1"/>
</dbReference>
<protein>
    <recommendedName>
        <fullName evidence="4">YbaB/EbfC family DNA-binding protein</fullName>
    </recommendedName>
</protein>
<dbReference type="InterPro" id="IPR036894">
    <property type="entry name" value="YbaB-like_sf"/>
</dbReference>
<gene>
    <name evidence="2" type="ORF">GCM10010191_67500</name>
</gene>
<reference evidence="3" key="1">
    <citation type="journal article" date="2019" name="Int. J. Syst. Evol. Microbiol.">
        <title>The Global Catalogue of Microorganisms (GCM) 10K type strain sequencing project: providing services to taxonomists for standard genome sequencing and annotation.</title>
        <authorList>
            <consortium name="The Broad Institute Genomics Platform"/>
            <consortium name="The Broad Institute Genome Sequencing Center for Infectious Disease"/>
            <person name="Wu L."/>
            <person name="Ma J."/>
        </authorList>
    </citation>
    <scope>NUCLEOTIDE SEQUENCE [LARGE SCALE GENOMIC DNA]</scope>
    <source>
        <strain evidence="3">JCM 3325</strain>
    </source>
</reference>
<name>A0ABP5X0K3_9ACTN</name>